<dbReference type="GO" id="GO:0005886">
    <property type="term" value="C:plasma membrane"/>
    <property type="evidence" value="ECO:0007669"/>
    <property type="project" value="UniProtKB-SubCell"/>
</dbReference>
<evidence type="ECO:0000256" key="10">
    <source>
        <dbReference type="ARBA" id="ARBA00023310"/>
    </source>
</evidence>
<dbReference type="RefSeq" id="WP_067362322.1">
    <property type="nucleotide sequence ID" value="NZ_JBIUBN010000001.1"/>
</dbReference>
<dbReference type="PANTHER" id="PTHR11410">
    <property type="entry name" value="ATP SYNTHASE SUBUNIT A"/>
    <property type="match status" value="1"/>
</dbReference>
<feature type="transmembrane region" description="Helical" evidence="11">
    <location>
        <begin position="165"/>
        <end position="189"/>
    </location>
</feature>
<feature type="transmembrane region" description="Helical" evidence="11">
    <location>
        <begin position="47"/>
        <end position="66"/>
    </location>
</feature>
<evidence type="ECO:0000256" key="6">
    <source>
        <dbReference type="ARBA" id="ARBA00022781"/>
    </source>
</evidence>
<protein>
    <recommendedName>
        <fullName evidence="11 12">ATP synthase subunit a</fullName>
    </recommendedName>
    <alternativeName>
        <fullName evidence="11">ATP synthase F0 sector subunit a</fullName>
    </alternativeName>
    <alternativeName>
        <fullName evidence="11">F-ATPase subunit 6</fullName>
    </alternativeName>
</protein>
<comment type="similarity">
    <text evidence="2 11 12">Belongs to the ATPase A chain family.</text>
</comment>
<evidence type="ECO:0000256" key="8">
    <source>
        <dbReference type="ARBA" id="ARBA00023065"/>
    </source>
</evidence>
<reference evidence="13 14" key="1">
    <citation type="submission" date="2016-01" db="EMBL/GenBank/DDBJ databases">
        <title>Whole genome sequence and analysis of Micromonospora rosaria DSM 803, which can produce antibacterial substance rosamicin.</title>
        <authorList>
            <person name="Yang H."/>
            <person name="He X."/>
            <person name="Zhu D."/>
        </authorList>
    </citation>
    <scope>NUCLEOTIDE SEQUENCE [LARGE SCALE GENOMIC DNA]</scope>
    <source>
        <strain evidence="13 14">DSM 803</strain>
    </source>
</reference>
<evidence type="ECO:0000256" key="2">
    <source>
        <dbReference type="ARBA" id="ARBA00006810"/>
    </source>
</evidence>
<feature type="transmembrane region" description="Helical" evidence="11">
    <location>
        <begin position="195"/>
        <end position="221"/>
    </location>
</feature>
<dbReference type="Proteomes" id="UP000070620">
    <property type="component" value="Unassembled WGS sequence"/>
</dbReference>
<keyword evidence="14" id="KW-1185">Reference proteome</keyword>
<feature type="transmembrane region" description="Helical" evidence="11">
    <location>
        <begin position="103"/>
        <end position="122"/>
    </location>
</feature>
<keyword evidence="7 11" id="KW-1133">Transmembrane helix</keyword>
<dbReference type="InterPro" id="IPR045083">
    <property type="entry name" value="ATP_synth_F0_asu_bact/mt"/>
</dbReference>
<dbReference type="Pfam" id="PF00119">
    <property type="entry name" value="ATP-synt_A"/>
    <property type="match status" value="1"/>
</dbReference>
<keyword evidence="5 11" id="KW-0812">Transmembrane</keyword>
<evidence type="ECO:0000256" key="12">
    <source>
        <dbReference type="RuleBase" id="RU000483"/>
    </source>
</evidence>
<name>A0A136PVI5_9ACTN</name>
<dbReference type="AlphaFoldDB" id="A0A136PVI5"/>
<evidence type="ECO:0000313" key="13">
    <source>
        <dbReference type="EMBL" id="KXK62373.1"/>
    </source>
</evidence>
<dbReference type="InterPro" id="IPR023011">
    <property type="entry name" value="ATP_synth_F0_asu_AS"/>
</dbReference>
<dbReference type="NCBIfam" id="TIGR01131">
    <property type="entry name" value="ATP_synt_6_or_A"/>
    <property type="match status" value="1"/>
</dbReference>
<dbReference type="InterPro" id="IPR035908">
    <property type="entry name" value="F0_ATP_A_sf"/>
</dbReference>
<dbReference type="SUPFAM" id="SSF81336">
    <property type="entry name" value="F1F0 ATP synthase subunit A"/>
    <property type="match status" value="1"/>
</dbReference>
<proteinExistence type="inferred from homology"/>
<evidence type="ECO:0000256" key="5">
    <source>
        <dbReference type="ARBA" id="ARBA00022692"/>
    </source>
</evidence>
<comment type="caution">
    <text evidence="13">The sequence shown here is derived from an EMBL/GenBank/DDBJ whole genome shotgun (WGS) entry which is preliminary data.</text>
</comment>
<dbReference type="GO" id="GO:0046933">
    <property type="term" value="F:proton-transporting ATP synthase activity, rotational mechanism"/>
    <property type="evidence" value="ECO:0007669"/>
    <property type="project" value="UniProtKB-UniRule"/>
</dbReference>
<evidence type="ECO:0000256" key="4">
    <source>
        <dbReference type="ARBA" id="ARBA00022547"/>
    </source>
</evidence>
<dbReference type="EMBL" id="LRQV01000020">
    <property type="protein sequence ID" value="KXK62373.1"/>
    <property type="molecule type" value="Genomic_DNA"/>
</dbReference>
<dbReference type="GO" id="GO:0045259">
    <property type="term" value="C:proton-transporting ATP synthase complex"/>
    <property type="evidence" value="ECO:0007669"/>
    <property type="project" value="UniProtKB-KW"/>
</dbReference>
<evidence type="ECO:0000256" key="7">
    <source>
        <dbReference type="ARBA" id="ARBA00022989"/>
    </source>
</evidence>
<keyword evidence="10 11" id="KW-0066">ATP synthesis</keyword>
<dbReference type="PRINTS" id="PR00123">
    <property type="entry name" value="ATPASEA"/>
</dbReference>
<evidence type="ECO:0000256" key="9">
    <source>
        <dbReference type="ARBA" id="ARBA00023136"/>
    </source>
</evidence>
<keyword evidence="4 11" id="KW-0138">CF(0)</keyword>
<dbReference type="PANTHER" id="PTHR11410:SF0">
    <property type="entry name" value="ATP SYNTHASE SUBUNIT A"/>
    <property type="match status" value="1"/>
</dbReference>
<feature type="transmembrane region" description="Helical" evidence="11">
    <location>
        <begin position="233"/>
        <end position="258"/>
    </location>
</feature>
<evidence type="ECO:0000256" key="3">
    <source>
        <dbReference type="ARBA" id="ARBA00022448"/>
    </source>
</evidence>
<dbReference type="CDD" id="cd00310">
    <property type="entry name" value="ATP-synt_Fo_a_6"/>
    <property type="match status" value="1"/>
</dbReference>
<evidence type="ECO:0000256" key="11">
    <source>
        <dbReference type="HAMAP-Rule" id="MF_01393"/>
    </source>
</evidence>
<keyword evidence="11" id="KW-1003">Cell membrane</keyword>
<dbReference type="PROSITE" id="PS00449">
    <property type="entry name" value="ATPASE_A"/>
    <property type="match status" value="1"/>
</dbReference>
<feature type="transmembrane region" description="Helical" evidence="11">
    <location>
        <begin position="134"/>
        <end position="153"/>
    </location>
</feature>
<evidence type="ECO:0000313" key="14">
    <source>
        <dbReference type="Proteomes" id="UP000070620"/>
    </source>
</evidence>
<gene>
    <name evidence="11" type="primary">atpB</name>
    <name evidence="13" type="ORF">AWW66_08540</name>
</gene>
<sequence>MPARAGLSSAEEDTVSRELVAAEGLPWPPSVGDFYPPELAGPWVTKFGIMVWLAVALIIIFFMATYRNPKLVPTKGQWMAESVYGLVRDNIAREQMGKEGIRFAPYFTVLFCYIAVTNLFGITPFLQISPNSHIAFPIVLAAITYIMYIYIGVRKHGLGRYLKQSLILPGIPWPMHFLLIPIEFLQTFINRPVTLAVRLFANMFAGHLILLVFTVGGFVLLASDNILIQATSVFAFLMAILMAFFEVLVALLQAYVFVTLSANYIGSSLADEH</sequence>
<dbReference type="InterPro" id="IPR000568">
    <property type="entry name" value="ATP_synth_F0_asu"/>
</dbReference>
<dbReference type="OrthoDB" id="9809130at2"/>
<dbReference type="HAMAP" id="MF_01393">
    <property type="entry name" value="ATP_synth_a_bact"/>
    <property type="match status" value="1"/>
</dbReference>
<keyword evidence="9 11" id="KW-0472">Membrane</keyword>
<keyword evidence="3 11" id="KW-0813">Transport</keyword>
<comment type="subcellular location">
    <subcellularLocation>
        <location evidence="11 12">Cell membrane</location>
        <topology evidence="11 12">Multi-pass membrane protein</topology>
    </subcellularLocation>
    <subcellularLocation>
        <location evidence="1">Membrane</location>
        <topology evidence="1">Multi-pass membrane protein</topology>
    </subcellularLocation>
</comment>
<accession>A0A136PVI5</accession>
<organism evidence="13 14">
    <name type="scientific">Micromonospora rosaria</name>
    <dbReference type="NCBI Taxonomy" id="47874"/>
    <lineage>
        <taxon>Bacteria</taxon>
        <taxon>Bacillati</taxon>
        <taxon>Actinomycetota</taxon>
        <taxon>Actinomycetes</taxon>
        <taxon>Micromonosporales</taxon>
        <taxon>Micromonosporaceae</taxon>
        <taxon>Micromonospora</taxon>
    </lineage>
</organism>
<evidence type="ECO:0000256" key="1">
    <source>
        <dbReference type="ARBA" id="ARBA00004141"/>
    </source>
</evidence>
<comment type="function">
    <text evidence="11 12">Key component of the proton channel; it plays a direct role in the translocation of protons across the membrane.</text>
</comment>
<dbReference type="Gene3D" id="1.20.120.220">
    <property type="entry name" value="ATP synthase, F0 complex, subunit A"/>
    <property type="match status" value="1"/>
</dbReference>
<keyword evidence="6 11" id="KW-0375">Hydrogen ion transport</keyword>
<keyword evidence="8 11" id="KW-0406">Ion transport</keyword>